<proteinExistence type="predicted"/>
<gene>
    <name evidence="1" type="ORF">GMARGA_LOCUS45720</name>
</gene>
<sequence>VIPALDTFLDISSQSSECDNFCIIVYDAVHLDNEDQVSESTDNITSFKTFQGLLKELYDLAIVCWYDILSEESELYSCPQLYYSKEYNAKPIGSIIQE</sequence>
<reference evidence="1 2" key="1">
    <citation type="submission" date="2021-06" db="EMBL/GenBank/DDBJ databases">
        <authorList>
            <person name="Kallberg Y."/>
            <person name="Tangrot J."/>
            <person name="Rosling A."/>
        </authorList>
    </citation>
    <scope>NUCLEOTIDE SEQUENCE [LARGE SCALE GENOMIC DNA]</scope>
    <source>
        <strain evidence="1 2">120-4 pot B 10/14</strain>
    </source>
</reference>
<dbReference type="EMBL" id="CAJVQB010165143">
    <property type="protein sequence ID" value="CAG8856899.1"/>
    <property type="molecule type" value="Genomic_DNA"/>
</dbReference>
<evidence type="ECO:0000313" key="1">
    <source>
        <dbReference type="EMBL" id="CAG8856899.1"/>
    </source>
</evidence>
<name>A0ABN7XS52_GIGMA</name>
<dbReference type="Proteomes" id="UP000789901">
    <property type="component" value="Unassembled WGS sequence"/>
</dbReference>
<feature type="non-terminal residue" evidence="1">
    <location>
        <position position="98"/>
    </location>
</feature>
<comment type="caution">
    <text evidence="1">The sequence shown here is derived from an EMBL/GenBank/DDBJ whole genome shotgun (WGS) entry which is preliminary data.</text>
</comment>
<keyword evidence="2" id="KW-1185">Reference proteome</keyword>
<evidence type="ECO:0000313" key="2">
    <source>
        <dbReference type="Proteomes" id="UP000789901"/>
    </source>
</evidence>
<feature type="non-terminal residue" evidence="1">
    <location>
        <position position="1"/>
    </location>
</feature>
<protein>
    <submittedName>
        <fullName evidence="1">36562_t:CDS:1</fullName>
    </submittedName>
</protein>
<organism evidence="1 2">
    <name type="scientific">Gigaspora margarita</name>
    <dbReference type="NCBI Taxonomy" id="4874"/>
    <lineage>
        <taxon>Eukaryota</taxon>
        <taxon>Fungi</taxon>
        <taxon>Fungi incertae sedis</taxon>
        <taxon>Mucoromycota</taxon>
        <taxon>Glomeromycotina</taxon>
        <taxon>Glomeromycetes</taxon>
        <taxon>Diversisporales</taxon>
        <taxon>Gigasporaceae</taxon>
        <taxon>Gigaspora</taxon>
    </lineage>
</organism>
<accession>A0ABN7XS52</accession>